<comment type="similarity">
    <text evidence="7">Belongs to the eIF-3 subunit A family.</text>
</comment>
<dbReference type="Proteomes" id="UP000799779">
    <property type="component" value="Unassembled WGS sequence"/>
</dbReference>
<keyword evidence="6 7" id="KW-0175">Coiled coil</keyword>
<evidence type="ECO:0000256" key="3">
    <source>
        <dbReference type="ARBA" id="ARBA00022540"/>
    </source>
</evidence>
<evidence type="ECO:0000256" key="5">
    <source>
        <dbReference type="ARBA" id="ARBA00022917"/>
    </source>
</evidence>
<evidence type="ECO:0000313" key="10">
    <source>
        <dbReference type="EMBL" id="KAF1995825.1"/>
    </source>
</evidence>
<protein>
    <recommendedName>
        <fullName evidence="7">Eukaryotic translation initiation factor 3 subunit A</fullName>
        <shortName evidence="7">eIF3a</shortName>
    </recommendedName>
    <alternativeName>
        <fullName evidence="7">Eukaryotic translation initiation factor 3 110 kDa subunit homolog</fullName>
        <shortName evidence="7">eIF3 p110</shortName>
    </alternativeName>
    <alternativeName>
        <fullName evidence="7">Translation initiation factor eIF3, p110 subunit homolog</fullName>
    </alternativeName>
</protein>
<accession>A0A6A5W9N0</accession>
<dbReference type="GO" id="GO:0071540">
    <property type="term" value="C:eukaryotic translation initiation factor 3 complex, eIF3e"/>
    <property type="evidence" value="ECO:0007669"/>
    <property type="project" value="TreeGrafter"/>
</dbReference>
<evidence type="ECO:0000256" key="2">
    <source>
        <dbReference type="ARBA" id="ARBA00022490"/>
    </source>
</evidence>
<dbReference type="Gene3D" id="4.10.860.10">
    <property type="entry name" value="UVR domain"/>
    <property type="match status" value="1"/>
</dbReference>
<gene>
    <name evidence="7" type="primary">TIF32</name>
    <name evidence="10" type="ORF">P154DRAFT_333565</name>
</gene>
<comment type="subunit">
    <text evidence="7">Component of the eukaryotic translation initiation factor 3 (eIF-3) complex.</text>
</comment>
<feature type="region of interest" description="Disordered" evidence="8">
    <location>
        <begin position="110"/>
        <end position="130"/>
    </location>
</feature>
<evidence type="ECO:0000256" key="7">
    <source>
        <dbReference type="HAMAP-Rule" id="MF_03000"/>
    </source>
</evidence>
<proteinExistence type="inferred from homology"/>
<feature type="compositionally biased region" description="Basic and acidic residues" evidence="8">
    <location>
        <begin position="896"/>
        <end position="918"/>
    </location>
</feature>
<evidence type="ECO:0000256" key="6">
    <source>
        <dbReference type="ARBA" id="ARBA00023054"/>
    </source>
</evidence>
<keyword evidence="5 7" id="KW-0648">Protein biosynthesis</keyword>
<dbReference type="GO" id="GO:0033290">
    <property type="term" value="C:eukaryotic 48S preinitiation complex"/>
    <property type="evidence" value="ECO:0007669"/>
    <property type="project" value="UniProtKB-UniRule"/>
</dbReference>
<dbReference type="PANTHER" id="PTHR14005:SF0">
    <property type="entry name" value="EUKARYOTIC TRANSLATION INITIATION FACTOR 3 SUBUNIT A"/>
    <property type="match status" value="1"/>
</dbReference>
<dbReference type="GO" id="GO:0043614">
    <property type="term" value="C:multi-eIF complex"/>
    <property type="evidence" value="ECO:0007669"/>
    <property type="project" value="TreeGrafter"/>
</dbReference>
<feature type="compositionally biased region" description="Low complexity" evidence="8">
    <location>
        <begin position="980"/>
        <end position="989"/>
    </location>
</feature>
<dbReference type="PROSITE" id="PS50250">
    <property type="entry name" value="PCI"/>
    <property type="match status" value="1"/>
</dbReference>
<dbReference type="AlphaFoldDB" id="A0A6A5W9N0"/>
<feature type="compositionally biased region" description="Polar residues" evidence="8">
    <location>
        <begin position="113"/>
        <end position="126"/>
    </location>
</feature>
<feature type="compositionally biased region" description="Polar residues" evidence="8">
    <location>
        <begin position="886"/>
        <end position="895"/>
    </location>
</feature>
<comment type="subcellular location">
    <subcellularLocation>
        <location evidence="1 7">Cytoplasm</location>
    </subcellularLocation>
</comment>
<evidence type="ECO:0000259" key="9">
    <source>
        <dbReference type="PROSITE" id="PS50250"/>
    </source>
</evidence>
<dbReference type="FunFam" id="1.25.40.860:FF:000003">
    <property type="entry name" value="Eukaryotic translation initiation factor 3 subunit A"/>
    <property type="match status" value="1"/>
</dbReference>
<reference evidence="10" key="1">
    <citation type="journal article" date="2020" name="Stud. Mycol.">
        <title>101 Dothideomycetes genomes: a test case for predicting lifestyles and emergence of pathogens.</title>
        <authorList>
            <person name="Haridas S."/>
            <person name="Albert R."/>
            <person name="Binder M."/>
            <person name="Bloem J."/>
            <person name="Labutti K."/>
            <person name="Salamov A."/>
            <person name="Andreopoulos B."/>
            <person name="Baker S."/>
            <person name="Barry K."/>
            <person name="Bills G."/>
            <person name="Bluhm B."/>
            <person name="Cannon C."/>
            <person name="Castanera R."/>
            <person name="Culley D."/>
            <person name="Daum C."/>
            <person name="Ezra D."/>
            <person name="Gonzalez J."/>
            <person name="Henrissat B."/>
            <person name="Kuo A."/>
            <person name="Liang C."/>
            <person name="Lipzen A."/>
            <person name="Lutzoni F."/>
            <person name="Magnuson J."/>
            <person name="Mondo S."/>
            <person name="Nolan M."/>
            <person name="Ohm R."/>
            <person name="Pangilinan J."/>
            <person name="Park H.-J."/>
            <person name="Ramirez L."/>
            <person name="Alfaro M."/>
            <person name="Sun H."/>
            <person name="Tritt A."/>
            <person name="Yoshinaga Y."/>
            <person name="Zwiers L.-H."/>
            <person name="Turgeon B."/>
            <person name="Goodwin S."/>
            <person name="Spatafora J."/>
            <person name="Crous P."/>
            <person name="Grigoriev I."/>
        </authorList>
    </citation>
    <scope>NUCLEOTIDE SEQUENCE</scope>
    <source>
        <strain evidence="10">CBS 123094</strain>
    </source>
</reference>
<dbReference type="Pfam" id="PF22591">
    <property type="entry name" value="eIF3a_PCI_TPR-like"/>
    <property type="match status" value="1"/>
</dbReference>
<feature type="domain" description="PCI" evidence="9">
    <location>
        <begin position="339"/>
        <end position="523"/>
    </location>
</feature>
<evidence type="ECO:0000313" key="11">
    <source>
        <dbReference type="Proteomes" id="UP000799779"/>
    </source>
</evidence>
<evidence type="ECO:0000256" key="1">
    <source>
        <dbReference type="ARBA" id="ARBA00004496"/>
    </source>
</evidence>
<sequence>MAPPPHSKPENTLKRAQELIGVQQPQAALQLLHEHVISKRTRNSPIASLEPVMILFVELCVDLRKGKLAKDGLYQYKNTAQNTNVGTIELVFKKFIELAEQKVTEAQAKADEVQSSLETTSSTQNVDDLEASETPESILLSTVSGEQSRDRTDRAIVTPWLKFLWETYRTVLDIFKNNARLEIMYQTTAHQAFQFCSKYARKTEFRRLCELLRNHLQNAAKFSSQMHAINLSDPDTLQRHLDTRFQQLNVAVELELWQEAFRSVEDIHTLLSLSKRPAKNITMANYFEKLTRIFLVSENYLFHAAAWSRYYNLLRQSAAAVASGQSSKKDNPAITEADMTKAASYVLLSALSIPVISTSRSRGALVDVDEARKNKNSRLTNLLGMSQAPTRAILFKDALSKGLLKRARPEIRDLYNILEVDFHPLSICKKISPILAKIGTDEDMKKYVGPLEQVILTRLFQQLSQVYDSVEISFVLGLAQFPDPFQVTSGTIEKFIMNGCKKGDLSIRVDHAKGVLTFDSDVFSSAKAMHPGSAAGSAEDEVRSVQRLQSTPAEIVRSQLTRLAKSLFVTCQYVDPSFNEERIKAKEAALLRAKEGAEQEHLEALARRDVISHKKEAALKALQQKESQEQTQRLIRIQQAKEAETARLAEEQRQRAQQRIQAEQQRVQREEIEKQLKELKQGTKVDIDIPDDITELDSARIRAIKLAALEKEKNQLGEQLRIAGKRIDHLERAYRKEEIKHLKEDYERQMKEDQEAYEKTKVETLKESEEKHKEDVALKHRLSRLLPIYQTFTEDVKQQRKAEFEKRSRQAQKELESKKAARVKEIKEKVIREKREREEAERIQREEEEREREEAEAKAKADEEKRQRFAEEKARRDEERKYVPQYRSSVEQGLTSDRKLDEIAAKQRLREEEAEARRAALKKAGPALAPERPVSRDRPTETPSSGPRPPLPLAGGKPSWREREAARGSSQAAPTPSVREPLASPPAESEAPKRGGYVPPALRSRGADASPASGWREREGSNRGPTDRNESPATGAGRYEARGGFSRNLDDKARTQSPAAGSAGGYVPPARRGFQDGARGRETEREPESREPLPAATGGSDGKYRPGMFKRRGEGQ</sequence>
<dbReference type="InterPro" id="IPR027512">
    <property type="entry name" value="EIF3A"/>
</dbReference>
<dbReference type="PANTHER" id="PTHR14005">
    <property type="entry name" value="EUKARYOTIC TRANSLATION INITIATION FACTOR 3, THETA SUBUNIT"/>
    <property type="match status" value="1"/>
</dbReference>
<feature type="region of interest" description="Disordered" evidence="8">
    <location>
        <begin position="834"/>
        <end position="1116"/>
    </location>
</feature>
<name>A0A6A5W9N0_9PLEO</name>
<dbReference type="GO" id="GO:0002188">
    <property type="term" value="P:translation reinitiation"/>
    <property type="evidence" value="ECO:0007669"/>
    <property type="project" value="TreeGrafter"/>
</dbReference>
<dbReference type="GO" id="GO:0001732">
    <property type="term" value="P:formation of cytoplasmic translation initiation complex"/>
    <property type="evidence" value="ECO:0007669"/>
    <property type="project" value="UniProtKB-UniRule"/>
</dbReference>
<organism evidence="10 11">
    <name type="scientific">Amniculicola lignicola CBS 123094</name>
    <dbReference type="NCBI Taxonomy" id="1392246"/>
    <lineage>
        <taxon>Eukaryota</taxon>
        <taxon>Fungi</taxon>
        <taxon>Dikarya</taxon>
        <taxon>Ascomycota</taxon>
        <taxon>Pezizomycotina</taxon>
        <taxon>Dothideomycetes</taxon>
        <taxon>Pleosporomycetidae</taxon>
        <taxon>Pleosporales</taxon>
        <taxon>Amniculicolaceae</taxon>
        <taxon>Amniculicola</taxon>
    </lineage>
</organism>
<dbReference type="InterPro" id="IPR000717">
    <property type="entry name" value="PCI_dom"/>
</dbReference>
<keyword evidence="11" id="KW-1185">Reference proteome</keyword>
<dbReference type="EMBL" id="ML977633">
    <property type="protein sequence ID" value="KAF1995825.1"/>
    <property type="molecule type" value="Genomic_DNA"/>
</dbReference>
<dbReference type="GO" id="GO:0016282">
    <property type="term" value="C:eukaryotic 43S preinitiation complex"/>
    <property type="evidence" value="ECO:0007669"/>
    <property type="project" value="UniProtKB-UniRule"/>
</dbReference>
<dbReference type="Pfam" id="PF01399">
    <property type="entry name" value="PCI"/>
    <property type="match status" value="1"/>
</dbReference>
<dbReference type="FunFam" id="4.10.860.10:FF:000001">
    <property type="entry name" value="Eukaryotic translation initiation factor 3 subunit A"/>
    <property type="match status" value="1"/>
</dbReference>
<dbReference type="GO" id="GO:0071541">
    <property type="term" value="C:eukaryotic translation initiation factor 3 complex, eIF3m"/>
    <property type="evidence" value="ECO:0007669"/>
    <property type="project" value="TreeGrafter"/>
</dbReference>
<keyword evidence="3 7" id="KW-0396">Initiation factor</keyword>
<feature type="coiled-coil region" evidence="7">
    <location>
        <begin position="634"/>
        <end position="682"/>
    </location>
</feature>
<dbReference type="Gene3D" id="1.25.40.860">
    <property type="match status" value="2"/>
</dbReference>
<evidence type="ECO:0000256" key="4">
    <source>
        <dbReference type="ARBA" id="ARBA00022884"/>
    </source>
</evidence>
<comment type="function">
    <text evidence="7">RNA-binding component of the eukaryotic translation initiation factor 3 (eIF-3) complex, which is involved in protein synthesis of a specialized repertoire of mRNAs and, together with other initiation factors, stimulates binding of mRNA and methionyl-tRNAi to the 40S ribosome. The eIF-3 complex specifically targets and initiates translation of a subset of mRNAs involved in cell proliferation.</text>
</comment>
<dbReference type="OrthoDB" id="18884at2759"/>
<evidence type="ECO:0000256" key="8">
    <source>
        <dbReference type="SAM" id="MobiDB-lite"/>
    </source>
</evidence>
<dbReference type="InterPro" id="IPR054711">
    <property type="entry name" value="eIF3a_PCI_TPR-like"/>
</dbReference>
<feature type="coiled-coil region" evidence="7">
    <location>
        <begin position="706"/>
        <end position="763"/>
    </location>
</feature>
<feature type="compositionally biased region" description="Basic and acidic residues" evidence="8">
    <location>
        <begin position="1015"/>
        <end position="1030"/>
    </location>
</feature>
<keyword evidence="4 7" id="KW-0694">RNA-binding</keyword>
<dbReference type="HAMAP" id="MF_03000">
    <property type="entry name" value="eIF3a"/>
    <property type="match status" value="1"/>
</dbReference>
<dbReference type="GO" id="GO:0003729">
    <property type="term" value="F:mRNA binding"/>
    <property type="evidence" value="ECO:0007669"/>
    <property type="project" value="TreeGrafter"/>
</dbReference>
<dbReference type="SMART" id="SM00088">
    <property type="entry name" value="PINT"/>
    <property type="match status" value="1"/>
</dbReference>
<feature type="compositionally biased region" description="Basic and acidic residues" evidence="8">
    <location>
        <begin position="834"/>
        <end position="882"/>
    </location>
</feature>
<dbReference type="GO" id="GO:0003743">
    <property type="term" value="F:translation initiation factor activity"/>
    <property type="evidence" value="ECO:0007669"/>
    <property type="project" value="UniProtKB-UniRule"/>
</dbReference>
<feature type="compositionally biased region" description="Basic and acidic residues" evidence="8">
    <location>
        <begin position="1078"/>
        <end position="1091"/>
    </location>
</feature>
<keyword evidence="2 7" id="KW-0963">Cytoplasm</keyword>